<dbReference type="SMART" id="SM00450">
    <property type="entry name" value="RHOD"/>
    <property type="match status" value="1"/>
</dbReference>
<evidence type="ECO:0000313" key="2">
    <source>
        <dbReference type="Proteomes" id="UP000504634"/>
    </source>
</evidence>
<proteinExistence type="predicted"/>
<evidence type="ECO:0000313" key="3">
    <source>
        <dbReference type="RefSeq" id="XP_030372933.1"/>
    </source>
</evidence>
<dbReference type="Pfam" id="PF00581">
    <property type="entry name" value="Rhodanese"/>
    <property type="match status" value="1"/>
</dbReference>
<dbReference type="RefSeq" id="XP_030372933.1">
    <property type="nucleotide sequence ID" value="XM_030517073.1"/>
</dbReference>
<protein>
    <submittedName>
        <fullName evidence="3">Rhodanese domain-containing protein CG4456</fullName>
    </submittedName>
</protein>
<dbReference type="InterPro" id="IPR001763">
    <property type="entry name" value="Rhodanese-like_dom"/>
</dbReference>
<name>A0A6J2TCT2_DROLE</name>
<dbReference type="PANTHER" id="PTHR44086">
    <property type="entry name" value="THIOSULFATE SULFURTRANSFERASE RDL2, MITOCHONDRIAL-RELATED"/>
    <property type="match status" value="1"/>
</dbReference>
<feature type="domain" description="Rhodanese" evidence="1">
    <location>
        <begin position="12"/>
        <end position="110"/>
    </location>
</feature>
<organism evidence="2 3">
    <name type="scientific">Drosophila lebanonensis</name>
    <name type="common">Fruit fly</name>
    <name type="synonym">Scaptodrosophila lebanonensis</name>
    <dbReference type="NCBI Taxonomy" id="7225"/>
    <lineage>
        <taxon>Eukaryota</taxon>
        <taxon>Metazoa</taxon>
        <taxon>Ecdysozoa</taxon>
        <taxon>Arthropoda</taxon>
        <taxon>Hexapoda</taxon>
        <taxon>Insecta</taxon>
        <taxon>Pterygota</taxon>
        <taxon>Neoptera</taxon>
        <taxon>Endopterygota</taxon>
        <taxon>Diptera</taxon>
        <taxon>Brachycera</taxon>
        <taxon>Muscomorpha</taxon>
        <taxon>Ephydroidea</taxon>
        <taxon>Drosophilidae</taxon>
        <taxon>Scaptodrosophila</taxon>
    </lineage>
</organism>
<reference evidence="3" key="1">
    <citation type="submission" date="2025-08" db="UniProtKB">
        <authorList>
            <consortium name="RefSeq"/>
        </authorList>
    </citation>
    <scope>IDENTIFICATION</scope>
    <source>
        <strain evidence="3">11010-0011.00</strain>
        <tissue evidence="3">Whole body</tissue>
    </source>
</reference>
<dbReference type="PANTHER" id="PTHR44086:SF10">
    <property type="entry name" value="THIOSULFATE SULFURTRANSFERASE_RHODANESE-LIKE DOMAIN-CONTAINING PROTEIN 3"/>
    <property type="match status" value="1"/>
</dbReference>
<accession>A0A6J2TCT2</accession>
<gene>
    <name evidence="3" type="primary">LOC115622943</name>
</gene>
<dbReference type="CDD" id="cd01519">
    <property type="entry name" value="RHOD_HSP67B2"/>
    <property type="match status" value="1"/>
</dbReference>
<dbReference type="OrthoDB" id="566238at2759"/>
<evidence type="ECO:0000259" key="1">
    <source>
        <dbReference type="PROSITE" id="PS50206"/>
    </source>
</evidence>
<keyword evidence="2" id="KW-1185">Reference proteome</keyword>
<dbReference type="Gene3D" id="3.40.250.10">
    <property type="entry name" value="Rhodanese-like domain"/>
    <property type="match status" value="1"/>
</dbReference>
<dbReference type="GeneID" id="115622943"/>
<dbReference type="InterPro" id="IPR036873">
    <property type="entry name" value="Rhodanese-like_dom_sf"/>
</dbReference>
<sequence>MATYEDVKDVPNHPEIYLIDVRNPEELEESGRIPASINIPLTTLSDALNSEPDDFQSKYGRAKPEKDADIIFTCRSGRRASEAEKIAKDLGWSNIRVYHGSWLDWAQREGLSG</sequence>
<dbReference type="AlphaFoldDB" id="A0A6J2TCT2"/>
<dbReference type="Proteomes" id="UP000504634">
    <property type="component" value="Unplaced"/>
</dbReference>
<dbReference type="PROSITE" id="PS50206">
    <property type="entry name" value="RHODANESE_3"/>
    <property type="match status" value="1"/>
</dbReference>
<dbReference type="SUPFAM" id="SSF52821">
    <property type="entry name" value="Rhodanese/Cell cycle control phosphatase"/>
    <property type="match status" value="1"/>
</dbReference>